<reference evidence="6" key="2">
    <citation type="submission" date="2023-06" db="EMBL/GenBank/DDBJ databases">
        <authorList>
            <consortium name="Lawrence Berkeley National Laboratory"/>
            <person name="Haridas S."/>
            <person name="Hensen N."/>
            <person name="Bonometti L."/>
            <person name="Westerberg I."/>
            <person name="Brannstrom I.O."/>
            <person name="Guillou S."/>
            <person name="Cros-Aarteil S."/>
            <person name="Calhoun S."/>
            <person name="Kuo A."/>
            <person name="Mondo S."/>
            <person name="Pangilinan J."/>
            <person name="Riley R."/>
            <person name="LaButti K."/>
            <person name="Andreopoulos B."/>
            <person name="Lipzen A."/>
            <person name="Chen C."/>
            <person name="Yanf M."/>
            <person name="Daum C."/>
            <person name="Ng V."/>
            <person name="Clum A."/>
            <person name="Steindorff A."/>
            <person name="Ohm R."/>
            <person name="Martin F."/>
            <person name="Silar P."/>
            <person name="Natvig D."/>
            <person name="Lalanne C."/>
            <person name="Gautier V."/>
            <person name="Ament-velasquez S.L."/>
            <person name="Kruys A."/>
            <person name="Hutchinson M.I."/>
            <person name="Powell A.J."/>
            <person name="Barry K."/>
            <person name="Miller A.N."/>
            <person name="Grigoriev I.V."/>
            <person name="Debuchy R."/>
            <person name="Gladieux P."/>
            <person name="Thoren M.H."/>
            <person name="Johannesson H."/>
        </authorList>
    </citation>
    <scope>NUCLEOTIDE SEQUENCE</scope>
    <source>
        <strain evidence="6">CBS 232.78</strain>
    </source>
</reference>
<reference evidence="6" key="1">
    <citation type="journal article" date="2023" name="Mol. Phylogenet. Evol.">
        <title>Genome-scale phylogeny and comparative genomics of the fungal order Sordariales.</title>
        <authorList>
            <person name="Hensen N."/>
            <person name="Bonometti L."/>
            <person name="Westerberg I."/>
            <person name="Brannstrom I.O."/>
            <person name="Guillou S."/>
            <person name="Cros-Aarteil S."/>
            <person name="Calhoun S."/>
            <person name="Haridas S."/>
            <person name="Kuo A."/>
            <person name="Mondo S."/>
            <person name="Pangilinan J."/>
            <person name="Riley R."/>
            <person name="LaButti K."/>
            <person name="Andreopoulos B."/>
            <person name="Lipzen A."/>
            <person name="Chen C."/>
            <person name="Yan M."/>
            <person name="Daum C."/>
            <person name="Ng V."/>
            <person name="Clum A."/>
            <person name="Steindorff A."/>
            <person name="Ohm R.A."/>
            <person name="Martin F."/>
            <person name="Silar P."/>
            <person name="Natvig D.O."/>
            <person name="Lalanne C."/>
            <person name="Gautier V."/>
            <person name="Ament-Velasquez S.L."/>
            <person name="Kruys A."/>
            <person name="Hutchinson M.I."/>
            <person name="Powell A.J."/>
            <person name="Barry K."/>
            <person name="Miller A.N."/>
            <person name="Grigoriev I.V."/>
            <person name="Debuchy R."/>
            <person name="Gladieux P."/>
            <person name="Hiltunen Thoren M."/>
            <person name="Johannesson H."/>
        </authorList>
    </citation>
    <scope>NUCLEOTIDE SEQUENCE</scope>
    <source>
        <strain evidence="6">CBS 232.78</strain>
    </source>
</reference>
<proteinExistence type="inferred from homology"/>
<dbReference type="Gene3D" id="2.40.70.10">
    <property type="entry name" value="Acid Proteases"/>
    <property type="match status" value="2"/>
</dbReference>
<feature type="compositionally biased region" description="Basic and acidic residues" evidence="2">
    <location>
        <begin position="885"/>
        <end position="898"/>
    </location>
</feature>
<dbReference type="InterPro" id="IPR034164">
    <property type="entry name" value="Pepsin-like_dom"/>
</dbReference>
<feature type="region of interest" description="Disordered" evidence="2">
    <location>
        <begin position="645"/>
        <end position="669"/>
    </location>
</feature>
<dbReference type="InterPro" id="IPR021109">
    <property type="entry name" value="Peptidase_aspartic_dom_sf"/>
</dbReference>
<evidence type="ECO:0000259" key="5">
    <source>
        <dbReference type="PROSITE" id="PS51767"/>
    </source>
</evidence>
<dbReference type="CDD" id="cd05471">
    <property type="entry name" value="pepsin_like"/>
    <property type="match status" value="1"/>
</dbReference>
<keyword evidence="4" id="KW-0732">Signal</keyword>
<dbReference type="InterPro" id="IPR033121">
    <property type="entry name" value="PEPTIDASE_A1"/>
</dbReference>
<dbReference type="PRINTS" id="PR00792">
    <property type="entry name" value="PEPSIN"/>
</dbReference>
<evidence type="ECO:0000313" key="7">
    <source>
        <dbReference type="Proteomes" id="UP001285441"/>
    </source>
</evidence>
<feature type="compositionally biased region" description="Polar residues" evidence="2">
    <location>
        <begin position="651"/>
        <end position="664"/>
    </location>
</feature>
<evidence type="ECO:0000256" key="4">
    <source>
        <dbReference type="SAM" id="SignalP"/>
    </source>
</evidence>
<feature type="region of interest" description="Disordered" evidence="2">
    <location>
        <begin position="538"/>
        <end position="559"/>
    </location>
</feature>
<comment type="similarity">
    <text evidence="1">Belongs to the peptidase A1 family.</text>
</comment>
<feature type="domain" description="Peptidase A1" evidence="5">
    <location>
        <begin position="50"/>
        <end position="425"/>
    </location>
</feature>
<feature type="compositionally biased region" description="Low complexity" evidence="2">
    <location>
        <begin position="700"/>
        <end position="716"/>
    </location>
</feature>
<dbReference type="GO" id="GO:0004190">
    <property type="term" value="F:aspartic-type endopeptidase activity"/>
    <property type="evidence" value="ECO:0007669"/>
    <property type="project" value="InterPro"/>
</dbReference>
<feature type="transmembrane region" description="Helical" evidence="3">
    <location>
        <begin position="471"/>
        <end position="491"/>
    </location>
</feature>
<evidence type="ECO:0000256" key="1">
    <source>
        <dbReference type="ARBA" id="ARBA00007447"/>
    </source>
</evidence>
<dbReference type="AlphaFoldDB" id="A0AAE0U5A7"/>
<feature type="chain" id="PRO_5042100691" evidence="4">
    <location>
        <begin position="25"/>
        <end position="898"/>
    </location>
</feature>
<feature type="region of interest" description="Disordered" evidence="2">
    <location>
        <begin position="499"/>
        <end position="519"/>
    </location>
</feature>
<dbReference type="SUPFAM" id="SSF50630">
    <property type="entry name" value="Acid proteases"/>
    <property type="match status" value="1"/>
</dbReference>
<feature type="region of interest" description="Disordered" evidence="2">
    <location>
        <begin position="693"/>
        <end position="758"/>
    </location>
</feature>
<dbReference type="PROSITE" id="PS51767">
    <property type="entry name" value="PEPTIDASE_A1"/>
    <property type="match status" value="1"/>
</dbReference>
<evidence type="ECO:0000256" key="2">
    <source>
        <dbReference type="SAM" id="MobiDB-lite"/>
    </source>
</evidence>
<gene>
    <name evidence="6" type="ORF">B0H63DRAFT_129561</name>
</gene>
<organism evidence="6 7">
    <name type="scientific">Podospora didyma</name>
    <dbReference type="NCBI Taxonomy" id="330526"/>
    <lineage>
        <taxon>Eukaryota</taxon>
        <taxon>Fungi</taxon>
        <taxon>Dikarya</taxon>
        <taxon>Ascomycota</taxon>
        <taxon>Pezizomycotina</taxon>
        <taxon>Sordariomycetes</taxon>
        <taxon>Sordariomycetidae</taxon>
        <taxon>Sordariales</taxon>
        <taxon>Podosporaceae</taxon>
        <taxon>Podospora</taxon>
    </lineage>
</organism>
<feature type="compositionally biased region" description="Basic and acidic residues" evidence="2">
    <location>
        <begin position="541"/>
        <end position="554"/>
    </location>
</feature>
<protein>
    <submittedName>
        <fullName evidence="6">Aspartic peptidase domain-containing protein</fullName>
    </submittedName>
</protein>
<feature type="compositionally biased region" description="Low complexity" evidence="2">
    <location>
        <begin position="731"/>
        <end position="749"/>
    </location>
</feature>
<keyword evidence="3" id="KW-1133">Transmembrane helix</keyword>
<accession>A0AAE0U5A7</accession>
<sequence>MRLPYLVATVVCDILLWSVPGVVAEPVSPVPEALWIQPSGDWGGIDGNWSNFLFAVGAPAQIVYLTVATALSELWVVETGGCSPVQLCIDARGGVFDIPSSETWRSLGNWQLGMNYTGMEGNGDYGLETLAFVNTVTSIATAVDGALVAAINTTDYYQGFIGVGVTQGRFGTNLTNPLISQLAETYGTIASHSYGYTAGAYYRDSPGSKGTGVVASLTLGGYDTMRFVPHETKFALDAVTRQPTVLLRGVTAQVKSLDKAPSNWTSTSRTLLSMSDSVRAIIDTSTPYLWLPTEVCERFASALNLTWREDLGVYVFTDKSQYTRYQTDTDLSFVFSVSSYDNMDDFGSPLDVHDVVNITFPAAAFAQTLRYPFKNVIKWGNTSIPYFPLKRSTKEVNNNQYIIGRAFMQEAYLIANYEKGKFSLHQAAFPPKAATNYALKGIERPPDSPYPAYSPPGSGGGGGGLNKGQTVGIVLSAFAIGSVLGLILWLCCRRRKKNAKKGEQAEENKSETQSVDCEPTSPVKRMFSIITGRKRSKKAKKLDVPEVPDVHEVHGSSTQPAEVGADAQHQLFELPVPPEPVELDSNDIGDTDTELGVDSAQDLSEYELTRRKLERQLHGPAPTYSMIEDHGKSIQDISCVAHYRSADEPSPVSSPTYANTNSLPDSLPSPLTVHPDWATRMFDLPSPMTIPPTFYSHQLPPNGSSSGSEPGCSYSPVSPRSPNSPQTFAPSSVTRSNSSNISPASAIGSMRLPSPTFQRAPIDPTRVVCLGPLPEGVQLPHQRPMPQIVTPSRRRTDAGPSPIRPSGSLPTGILKRSRSTTRGSNETLGSNFTVEEENRLHEEHVPEEEQQSTRESADDNIFPRSPRSMERIEGGSELVHVPQVADKRYSWEPDPDRR</sequence>
<dbReference type="Pfam" id="PF00026">
    <property type="entry name" value="Asp"/>
    <property type="match status" value="1"/>
</dbReference>
<dbReference type="GO" id="GO:0006508">
    <property type="term" value="P:proteolysis"/>
    <property type="evidence" value="ECO:0007669"/>
    <property type="project" value="InterPro"/>
</dbReference>
<keyword evidence="7" id="KW-1185">Reference proteome</keyword>
<dbReference type="EMBL" id="JAULSW010000002">
    <property type="protein sequence ID" value="KAK3390999.1"/>
    <property type="molecule type" value="Genomic_DNA"/>
</dbReference>
<feature type="signal peptide" evidence="4">
    <location>
        <begin position="1"/>
        <end position="24"/>
    </location>
</feature>
<feature type="compositionally biased region" description="Polar residues" evidence="2">
    <location>
        <begin position="820"/>
        <end position="833"/>
    </location>
</feature>
<feature type="compositionally biased region" description="Polar residues" evidence="2">
    <location>
        <begin position="718"/>
        <end position="730"/>
    </location>
</feature>
<evidence type="ECO:0000256" key="3">
    <source>
        <dbReference type="SAM" id="Phobius"/>
    </source>
</evidence>
<name>A0AAE0U5A7_9PEZI</name>
<dbReference type="Proteomes" id="UP001285441">
    <property type="component" value="Unassembled WGS sequence"/>
</dbReference>
<feature type="region of interest" description="Disordered" evidence="2">
    <location>
        <begin position="773"/>
        <end position="898"/>
    </location>
</feature>
<dbReference type="InterPro" id="IPR001461">
    <property type="entry name" value="Aspartic_peptidase_A1"/>
</dbReference>
<keyword evidence="3" id="KW-0812">Transmembrane</keyword>
<feature type="compositionally biased region" description="Basic and acidic residues" evidence="2">
    <location>
        <begin position="500"/>
        <end position="510"/>
    </location>
</feature>
<evidence type="ECO:0000313" key="6">
    <source>
        <dbReference type="EMBL" id="KAK3390999.1"/>
    </source>
</evidence>
<comment type="caution">
    <text evidence="6">The sequence shown here is derived from an EMBL/GenBank/DDBJ whole genome shotgun (WGS) entry which is preliminary data.</text>
</comment>
<keyword evidence="3" id="KW-0472">Membrane</keyword>